<evidence type="ECO:0000256" key="7">
    <source>
        <dbReference type="ARBA" id="ARBA00022801"/>
    </source>
</evidence>
<dbReference type="Proteomes" id="UP001458880">
    <property type="component" value="Unassembled WGS sequence"/>
</dbReference>
<keyword evidence="10 13" id="KW-0119">Carbohydrate metabolism</keyword>
<evidence type="ECO:0000256" key="3">
    <source>
        <dbReference type="ARBA" id="ARBA00001923"/>
    </source>
</evidence>
<keyword evidence="14" id="KW-0732">Signal</keyword>
<dbReference type="EMBL" id="JASPKY010000910">
    <property type="protein sequence ID" value="KAK9680361.1"/>
    <property type="molecule type" value="Genomic_DNA"/>
</dbReference>
<proteinExistence type="inferred from homology"/>
<accession>A0AAW1HUS5</accession>
<keyword evidence="9" id="KW-0868">Chloride</keyword>
<keyword evidence="17" id="KW-1185">Reference proteome</keyword>
<dbReference type="SMART" id="SM00642">
    <property type="entry name" value="Aamy"/>
    <property type="match status" value="1"/>
</dbReference>
<evidence type="ECO:0000256" key="8">
    <source>
        <dbReference type="ARBA" id="ARBA00023157"/>
    </source>
</evidence>
<keyword evidence="11 13" id="KW-0326">Glycosidase</keyword>
<dbReference type="AlphaFoldDB" id="A0AAW1HUS5"/>
<dbReference type="PANTHER" id="PTHR43447">
    <property type="entry name" value="ALPHA-AMYLASE"/>
    <property type="match status" value="1"/>
</dbReference>
<feature type="domain" description="Glycosyl hydrolase family 13 catalytic" evidence="15">
    <location>
        <begin position="30"/>
        <end position="423"/>
    </location>
</feature>
<comment type="similarity">
    <text evidence="4 12">Belongs to the glycosyl hydrolase 13 family.</text>
</comment>
<dbReference type="GO" id="GO:0004556">
    <property type="term" value="F:alpha-amylase activity"/>
    <property type="evidence" value="ECO:0007669"/>
    <property type="project" value="UniProtKB-UniRule"/>
</dbReference>
<dbReference type="InterPro" id="IPR006047">
    <property type="entry name" value="GH13_cat_dom"/>
</dbReference>
<comment type="caution">
    <text evidence="16">The sequence shown here is derived from an EMBL/GenBank/DDBJ whole genome shotgun (WGS) entry which is preliminary data.</text>
</comment>
<dbReference type="Gene3D" id="3.20.20.80">
    <property type="entry name" value="Glycosidases"/>
    <property type="match status" value="3"/>
</dbReference>
<dbReference type="CDD" id="cd11317">
    <property type="entry name" value="AmyAc_bac_euk_AmyA"/>
    <property type="match status" value="1"/>
</dbReference>
<sequence>MIVSQLFLGFLTLFGLCQAQWDENMWENRNTIVHLFEWKWNDIADECERFLQHQGYGGVQVSPVTENVIIFNRPWWERYQPISYIIATRSGNEAEFSDMVRRCNNVGVRIYVDVVFNHMTGRMGTVVGTGGSVAYTDIKYYPAVPFNASHFNPECGIIGIDYNEIRNCGLQNDLNQSVEHVRRKIIDFMNHLINLGIAGFRIDAANRMWPEDLEVIFEALNDLNTNHGFAGGSRPFIYQEVIDFGGEAISHREYLHLGRVTEFRFSAEIGRVFRGSDRLTFLSYWGENWGFMDSDKALVFRVFRGSDRLTFLSYWGENWGFMDSDKALVFVDNHDNQRGRLTFLSYWGENWGFMDSDKALVFVDNHDNQRGHGAGGGNILNYKVPKQYRMAVAFTLAHPYGSTRIMSSFAFTITKYLSSTEWR</sequence>
<dbReference type="PRINTS" id="PR00110">
    <property type="entry name" value="ALPHAAMYLASE"/>
</dbReference>
<feature type="signal peptide" evidence="14">
    <location>
        <begin position="1"/>
        <end position="19"/>
    </location>
</feature>
<evidence type="ECO:0000256" key="1">
    <source>
        <dbReference type="ARBA" id="ARBA00000548"/>
    </source>
</evidence>
<comment type="subunit">
    <text evidence="5">Monomer.</text>
</comment>
<evidence type="ECO:0000256" key="12">
    <source>
        <dbReference type="RuleBase" id="RU003615"/>
    </source>
</evidence>
<dbReference type="InterPro" id="IPR017853">
    <property type="entry name" value="GH"/>
</dbReference>
<evidence type="ECO:0000256" key="2">
    <source>
        <dbReference type="ARBA" id="ARBA00001913"/>
    </source>
</evidence>
<dbReference type="SUPFAM" id="SSF51445">
    <property type="entry name" value="(Trans)glycosidases"/>
    <property type="match status" value="2"/>
</dbReference>
<dbReference type="Pfam" id="PF00128">
    <property type="entry name" value="Alpha-amylase"/>
    <property type="match status" value="1"/>
</dbReference>
<evidence type="ECO:0000256" key="5">
    <source>
        <dbReference type="ARBA" id="ARBA00011245"/>
    </source>
</evidence>
<protein>
    <recommendedName>
        <fullName evidence="6 13">Alpha-amylase</fullName>
        <ecNumber evidence="6 13">3.2.1.1</ecNumber>
    </recommendedName>
</protein>
<evidence type="ECO:0000313" key="16">
    <source>
        <dbReference type="EMBL" id="KAK9680361.1"/>
    </source>
</evidence>
<evidence type="ECO:0000256" key="9">
    <source>
        <dbReference type="ARBA" id="ARBA00023214"/>
    </source>
</evidence>
<organism evidence="16 17">
    <name type="scientific">Popillia japonica</name>
    <name type="common">Japanese beetle</name>
    <dbReference type="NCBI Taxonomy" id="7064"/>
    <lineage>
        <taxon>Eukaryota</taxon>
        <taxon>Metazoa</taxon>
        <taxon>Ecdysozoa</taxon>
        <taxon>Arthropoda</taxon>
        <taxon>Hexapoda</taxon>
        <taxon>Insecta</taxon>
        <taxon>Pterygota</taxon>
        <taxon>Neoptera</taxon>
        <taxon>Endopterygota</taxon>
        <taxon>Coleoptera</taxon>
        <taxon>Polyphaga</taxon>
        <taxon>Scarabaeiformia</taxon>
        <taxon>Scarabaeidae</taxon>
        <taxon>Rutelinae</taxon>
        <taxon>Popillia</taxon>
    </lineage>
</organism>
<evidence type="ECO:0000256" key="4">
    <source>
        <dbReference type="ARBA" id="ARBA00008061"/>
    </source>
</evidence>
<keyword evidence="7 13" id="KW-0378">Hydrolase</keyword>
<comment type="cofactor">
    <cofactor evidence="3">
        <name>chloride</name>
        <dbReference type="ChEBI" id="CHEBI:17996"/>
    </cofactor>
</comment>
<dbReference type="InterPro" id="IPR006046">
    <property type="entry name" value="Alpha_amylase"/>
</dbReference>
<evidence type="ECO:0000256" key="6">
    <source>
        <dbReference type="ARBA" id="ARBA00012595"/>
    </source>
</evidence>
<gene>
    <name evidence="16" type="ORF">QE152_g39154</name>
</gene>
<reference evidence="16 17" key="1">
    <citation type="journal article" date="2024" name="BMC Genomics">
        <title>De novo assembly and annotation of Popillia japonica's genome with initial clues to its potential as an invasive pest.</title>
        <authorList>
            <person name="Cucini C."/>
            <person name="Boschi S."/>
            <person name="Funari R."/>
            <person name="Cardaioli E."/>
            <person name="Iannotti N."/>
            <person name="Marturano G."/>
            <person name="Paoli F."/>
            <person name="Bruttini M."/>
            <person name="Carapelli A."/>
            <person name="Frati F."/>
            <person name="Nardi F."/>
        </authorList>
    </citation>
    <scope>NUCLEOTIDE SEQUENCE [LARGE SCALE GENOMIC DNA]</scope>
    <source>
        <strain evidence="16">DMR45628</strain>
    </source>
</reference>
<feature type="chain" id="PRO_5043710448" description="Alpha-amylase" evidence="14">
    <location>
        <begin position="20"/>
        <end position="423"/>
    </location>
</feature>
<name>A0AAW1HUS5_POPJA</name>
<evidence type="ECO:0000256" key="10">
    <source>
        <dbReference type="ARBA" id="ARBA00023277"/>
    </source>
</evidence>
<comment type="catalytic activity">
    <reaction evidence="1 13">
        <text>Endohydrolysis of (1-&gt;4)-alpha-D-glucosidic linkages in polysaccharides containing three or more (1-&gt;4)-alpha-linked D-glucose units.</text>
        <dbReference type="EC" id="3.2.1.1"/>
    </reaction>
</comment>
<keyword evidence="8" id="KW-1015">Disulfide bond</keyword>
<evidence type="ECO:0000256" key="13">
    <source>
        <dbReference type="RuleBase" id="RU361134"/>
    </source>
</evidence>
<dbReference type="GO" id="GO:0043169">
    <property type="term" value="F:cation binding"/>
    <property type="evidence" value="ECO:0007669"/>
    <property type="project" value="InterPro"/>
</dbReference>
<evidence type="ECO:0000313" key="17">
    <source>
        <dbReference type="Proteomes" id="UP001458880"/>
    </source>
</evidence>
<evidence type="ECO:0000259" key="15">
    <source>
        <dbReference type="SMART" id="SM00642"/>
    </source>
</evidence>
<evidence type="ECO:0000256" key="11">
    <source>
        <dbReference type="ARBA" id="ARBA00023295"/>
    </source>
</evidence>
<dbReference type="GO" id="GO:0005975">
    <property type="term" value="P:carbohydrate metabolic process"/>
    <property type="evidence" value="ECO:0007669"/>
    <property type="project" value="InterPro"/>
</dbReference>
<comment type="cofactor">
    <cofactor evidence="2">
        <name>Ca(2+)</name>
        <dbReference type="ChEBI" id="CHEBI:29108"/>
    </cofactor>
</comment>
<evidence type="ECO:0000256" key="14">
    <source>
        <dbReference type="SAM" id="SignalP"/>
    </source>
</evidence>
<dbReference type="EC" id="3.2.1.1" evidence="6 13"/>